<accession>A0A6N8I0F3</accession>
<name>A0A6N8I0F3_9FIRM</name>
<proteinExistence type="predicted"/>
<organism evidence="1 2">
    <name type="scientific">Caproicibacter fermentans</name>
    <dbReference type="NCBI Taxonomy" id="2576756"/>
    <lineage>
        <taxon>Bacteria</taxon>
        <taxon>Bacillati</taxon>
        <taxon>Bacillota</taxon>
        <taxon>Clostridia</taxon>
        <taxon>Eubacteriales</taxon>
        <taxon>Acutalibacteraceae</taxon>
        <taxon>Caproicibacter</taxon>
    </lineage>
</organism>
<dbReference type="AlphaFoldDB" id="A0A6N8I0F3"/>
<dbReference type="EMBL" id="VWXL01000063">
    <property type="protein sequence ID" value="MVB11614.1"/>
    <property type="molecule type" value="Genomic_DNA"/>
</dbReference>
<sequence length="395" mass="45805">MNQLSFDDFKREQSLLLLPSRTAYIDECGNFGFDFNNGGSKYYILCAVVAKNSDIDELHTAVSVVKQNNGFGQTEMKSSAIGNNYRRRSKIIAELLPIVFRVILFVADKQAFISESPLTSYRQSFIKFLHQRLYNVLYNAYPKLRIVEDQIGTSEFQESFKKYVREHRPENLFNEYDFDYTDSKDSLLVQLADIVGGTISKVYIDDHAPNYLEMLKGKIICIENFPNKTMPYFASAISENTQYDKSIFEIAVQCVNSFIAKYEHDESLEKKLQIALLRYLLFQVYNVDANNYISSHQLLSILEEYANKRIRPNYLYRRIIAPLRDAGVILASCTHGYKIPISVEDIITYLNQTHTVVSPMLHRIEICRNLIRQKTDNAFDVLDNPAFLKYKNFFD</sequence>
<comment type="caution">
    <text evidence="1">The sequence shown here is derived from an EMBL/GenBank/DDBJ whole genome shotgun (WGS) entry which is preliminary data.</text>
</comment>
<reference evidence="1 2" key="1">
    <citation type="submission" date="2019-09" db="EMBL/GenBank/DDBJ databases">
        <title>Genome sequence of Clostridium sp. EA1.</title>
        <authorList>
            <person name="Poehlein A."/>
            <person name="Bengelsdorf F.R."/>
            <person name="Daniel R."/>
        </authorList>
    </citation>
    <scope>NUCLEOTIDE SEQUENCE [LARGE SCALE GENOMIC DNA]</scope>
    <source>
        <strain evidence="1 2">EA1</strain>
    </source>
</reference>
<dbReference type="RefSeq" id="WP_156990762.1">
    <property type="nucleotide sequence ID" value="NZ_VWXL01000063.1"/>
</dbReference>
<gene>
    <name evidence="1" type="ORF">CAFE_23350</name>
</gene>
<keyword evidence="2" id="KW-1185">Reference proteome</keyword>
<dbReference type="Proteomes" id="UP000469440">
    <property type="component" value="Unassembled WGS sequence"/>
</dbReference>
<protein>
    <recommendedName>
        <fullName evidence="3">DUF3800 domain-containing protein</fullName>
    </recommendedName>
</protein>
<dbReference type="Pfam" id="PF12686">
    <property type="entry name" value="DUF3800"/>
    <property type="match status" value="1"/>
</dbReference>
<evidence type="ECO:0000313" key="1">
    <source>
        <dbReference type="EMBL" id="MVB11614.1"/>
    </source>
</evidence>
<evidence type="ECO:0008006" key="3">
    <source>
        <dbReference type="Google" id="ProtNLM"/>
    </source>
</evidence>
<dbReference type="InterPro" id="IPR024524">
    <property type="entry name" value="DUF3800"/>
</dbReference>
<dbReference type="OrthoDB" id="6057352at2"/>
<evidence type="ECO:0000313" key="2">
    <source>
        <dbReference type="Proteomes" id="UP000469440"/>
    </source>
</evidence>